<evidence type="ECO:0000313" key="2">
    <source>
        <dbReference type="Proteomes" id="UP000642284"/>
    </source>
</evidence>
<gene>
    <name evidence="1" type="ORF">H9Y04_14670</name>
</gene>
<dbReference type="RefSeq" id="WP_187814250.1">
    <property type="nucleotide sequence ID" value="NZ_JACTVJ010000006.1"/>
</dbReference>
<accession>A0ABR7SE90</accession>
<name>A0ABR7SE90_9ACTN</name>
<sequence>MERYVEALNDRDINALLDVGAAPDERWFRQQADELIEANGGKGFTITKAPIEYEQMGDYMGKAALTASAKEGQPLRQSVDLLHENNRWHVVLFTWPEGDKATSAT</sequence>
<protein>
    <submittedName>
        <fullName evidence="1">Uncharacterized protein</fullName>
    </submittedName>
</protein>
<evidence type="ECO:0000313" key="1">
    <source>
        <dbReference type="EMBL" id="MBC9713812.1"/>
    </source>
</evidence>
<reference evidence="1 2" key="1">
    <citation type="submission" date="2020-08" db="EMBL/GenBank/DDBJ databases">
        <title>Genemic of Streptomyces polyaspartic.</title>
        <authorList>
            <person name="Liu W."/>
        </authorList>
    </citation>
    <scope>NUCLEOTIDE SEQUENCE [LARGE SCALE GENOMIC DNA]</scope>
    <source>
        <strain evidence="1 2">TRM66268-LWL</strain>
    </source>
</reference>
<dbReference type="Proteomes" id="UP000642284">
    <property type="component" value="Unassembled WGS sequence"/>
</dbReference>
<organism evidence="1 2">
    <name type="scientific">Streptomyces polyasparticus</name>
    <dbReference type="NCBI Taxonomy" id="2767826"/>
    <lineage>
        <taxon>Bacteria</taxon>
        <taxon>Bacillati</taxon>
        <taxon>Actinomycetota</taxon>
        <taxon>Actinomycetes</taxon>
        <taxon>Kitasatosporales</taxon>
        <taxon>Streptomycetaceae</taxon>
        <taxon>Streptomyces</taxon>
    </lineage>
</organism>
<proteinExistence type="predicted"/>
<keyword evidence="2" id="KW-1185">Reference proteome</keyword>
<dbReference type="EMBL" id="JACTVJ010000006">
    <property type="protein sequence ID" value="MBC9713812.1"/>
    <property type="molecule type" value="Genomic_DNA"/>
</dbReference>
<comment type="caution">
    <text evidence="1">The sequence shown here is derived from an EMBL/GenBank/DDBJ whole genome shotgun (WGS) entry which is preliminary data.</text>
</comment>